<protein>
    <submittedName>
        <fullName evidence="2">BLUF domain-containing protein</fullName>
    </submittedName>
</protein>
<dbReference type="Pfam" id="PF04940">
    <property type="entry name" value="BLUF"/>
    <property type="match status" value="1"/>
</dbReference>
<dbReference type="EMBL" id="JAINVV010000006">
    <property type="protein sequence ID" value="MBY8823427.1"/>
    <property type="molecule type" value="Genomic_DNA"/>
</dbReference>
<keyword evidence="3" id="KW-1185">Reference proteome</keyword>
<sequence>MALRSLLYVSDARVKVPDEEWRVTEIVDVSRVRNMKLDVTGALMFAYSHFAQVLEGEPGALDELMESISRDPRHTNVRVLEVEQISMRRFANWTMAYAGPATLVESRLGPLVRSPSASPNPFAAHDLIELLRSMAALER</sequence>
<dbReference type="SUPFAM" id="SSF54975">
    <property type="entry name" value="Acylphosphatase/BLUF domain-like"/>
    <property type="match status" value="1"/>
</dbReference>
<dbReference type="RefSeq" id="WP_222990535.1">
    <property type="nucleotide sequence ID" value="NZ_JAINVV010000006.1"/>
</dbReference>
<proteinExistence type="predicted"/>
<dbReference type="InterPro" id="IPR036046">
    <property type="entry name" value="Acylphosphatase-like_dom_sf"/>
</dbReference>
<dbReference type="Proteomes" id="UP000706039">
    <property type="component" value="Unassembled WGS sequence"/>
</dbReference>
<evidence type="ECO:0000259" key="1">
    <source>
        <dbReference type="PROSITE" id="PS50925"/>
    </source>
</evidence>
<dbReference type="Gene3D" id="3.30.70.100">
    <property type="match status" value="1"/>
</dbReference>
<organism evidence="2 3">
    <name type="scientific">Sphingomonas colocasiae</name>
    <dbReference type="NCBI Taxonomy" id="1848973"/>
    <lineage>
        <taxon>Bacteria</taxon>
        <taxon>Pseudomonadati</taxon>
        <taxon>Pseudomonadota</taxon>
        <taxon>Alphaproteobacteria</taxon>
        <taxon>Sphingomonadales</taxon>
        <taxon>Sphingomonadaceae</taxon>
        <taxon>Sphingomonas</taxon>
    </lineage>
</organism>
<dbReference type="PROSITE" id="PS50925">
    <property type="entry name" value="BLUF"/>
    <property type="match status" value="1"/>
</dbReference>
<feature type="domain" description="BLUF" evidence="1">
    <location>
        <begin position="3"/>
        <end position="96"/>
    </location>
</feature>
<evidence type="ECO:0000313" key="2">
    <source>
        <dbReference type="EMBL" id="MBY8823427.1"/>
    </source>
</evidence>
<evidence type="ECO:0000313" key="3">
    <source>
        <dbReference type="Proteomes" id="UP000706039"/>
    </source>
</evidence>
<comment type="caution">
    <text evidence="2">The sequence shown here is derived from an EMBL/GenBank/DDBJ whole genome shotgun (WGS) entry which is preliminary data.</text>
</comment>
<dbReference type="InterPro" id="IPR007024">
    <property type="entry name" value="BLUF_domain"/>
</dbReference>
<name>A0ABS7PSR2_9SPHN</name>
<reference evidence="2 3" key="1">
    <citation type="submission" date="2021-08" db="EMBL/GenBank/DDBJ databases">
        <authorList>
            <person name="Tuo L."/>
        </authorList>
    </citation>
    <scope>NUCLEOTIDE SEQUENCE [LARGE SCALE GENOMIC DNA]</scope>
    <source>
        <strain evidence="2 3">JCM 31229</strain>
    </source>
</reference>
<gene>
    <name evidence="2" type="ORF">K7G82_14075</name>
</gene>
<accession>A0ABS7PSR2</accession>
<dbReference type="SMART" id="SM01034">
    <property type="entry name" value="BLUF"/>
    <property type="match status" value="1"/>
</dbReference>